<evidence type="ECO:0000313" key="3">
    <source>
        <dbReference type="Proteomes" id="UP000604481"/>
    </source>
</evidence>
<keyword evidence="1" id="KW-0812">Transmembrane</keyword>
<name>A0A8J7FZZ3_9NEIS</name>
<proteinExistence type="predicted"/>
<dbReference type="Pfam" id="PF10975">
    <property type="entry name" value="DUF2802"/>
    <property type="match status" value="1"/>
</dbReference>
<feature type="transmembrane region" description="Helical" evidence="1">
    <location>
        <begin position="6"/>
        <end position="24"/>
    </location>
</feature>
<keyword evidence="1" id="KW-1133">Transmembrane helix</keyword>
<dbReference type="EMBL" id="JADFUA010000002">
    <property type="protein sequence ID" value="MBE9608828.1"/>
    <property type="molecule type" value="Genomic_DNA"/>
</dbReference>
<dbReference type="Proteomes" id="UP000604481">
    <property type="component" value="Unassembled WGS sequence"/>
</dbReference>
<dbReference type="AlphaFoldDB" id="A0A8J7FZZ3"/>
<comment type="caution">
    <text evidence="2">The sequence shown here is derived from an EMBL/GenBank/DDBJ whole genome shotgun (WGS) entry which is preliminary data.</text>
</comment>
<keyword evidence="3" id="KW-1185">Reference proteome</keyword>
<keyword evidence="1" id="KW-0472">Membrane</keyword>
<reference evidence="2 3" key="1">
    <citation type="submission" date="2020-10" db="EMBL/GenBank/DDBJ databases">
        <title>The genome sequence of Chitinilyticum litopenaei 4Y14.</title>
        <authorList>
            <person name="Liu Y."/>
        </authorList>
    </citation>
    <scope>NUCLEOTIDE SEQUENCE [LARGE SCALE GENOMIC DNA]</scope>
    <source>
        <strain evidence="2 3">4Y14</strain>
    </source>
</reference>
<evidence type="ECO:0000313" key="2">
    <source>
        <dbReference type="EMBL" id="MBE9608828.1"/>
    </source>
</evidence>
<dbReference type="InterPro" id="IPR021244">
    <property type="entry name" value="DUF2802"/>
</dbReference>
<accession>A0A8J7FZZ3</accession>
<evidence type="ECO:0000256" key="1">
    <source>
        <dbReference type="SAM" id="Phobius"/>
    </source>
</evidence>
<sequence>MQPLWLIVPVVVLLVVMVLFALQFRQLSRQRTEIGLLAERIAVLEQDLANQSLRLSAVQLVQNHALDDGATSLPDSQSDTSPYQQAIRMVTAGAGVEEIQRECGLARGEAELIVSLYHLPRHG</sequence>
<protein>
    <submittedName>
        <fullName evidence="2">DUF2802 domain-containing protein</fullName>
    </submittedName>
</protein>
<dbReference type="RefSeq" id="WP_194115347.1">
    <property type="nucleotide sequence ID" value="NZ_JADFUA010000002.1"/>
</dbReference>
<organism evidence="2 3">
    <name type="scientific">Chitinilyticum piscinae</name>
    <dbReference type="NCBI Taxonomy" id="2866724"/>
    <lineage>
        <taxon>Bacteria</taxon>
        <taxon>Pseudomonadati</taxon>
        <taxon>Pseudomonadota</taxon>
        <taxon>Betaproteobacteria</taxon>
        <taxon>Neisseriales</taxon>
        <taxon>Chitinibacteraceae</taxon>
        <taxon>Chitinilyticum</taxon>
    </lineage>
</organism>
<gene>
    <name evidence="2" type="ORF">INR99_05635</name>
</gene>